<keyword evidence="2" id="KW-0175">Coiled coil</keyword>
<keyword evidence="6" id="KW-1185">Reference proteome</keyword>
<sequence>MNNKYKRLVEGPENDNDFWPSFTDLLATFLLVVLLILIAMILNIHKDNVAKGKELNEKQDKIEKQEKEIEEKEQKIAMITGLRKDIIVSMQEEFKDTNLDIEIDKQTGAIKFSNDLLFETGKSVIRPEFKQQLKQFIPVYMDLLYSGYEEHLSEIVVEGHTDNVGSFMDNLDLSQQRAFSVTKFILSDELGDFKYKDKVKMDITANGRSETMLKKVDGVVDKKKSRRVEFKFRLKNYSDVYDEE</sequence>
<feature type="transmembrane region" description="Helical" evidence="3">
    <location>
        <begin position="25"/>
        <end position="44"/>
    </location>
</feature>
<accession>A0A0A2TJH0</accession>
<dbReference type="CDD" id="cd07185">
    <property type="entry name" value="OmpA_C-like"/>
    <property type="match status" value="1"/>
</dbReference>
<dbReference type="PANTHER" id="PTHR30329">
    <property type="entry name" value="STATOR ELEMENT OF FLAGELLAR MOTOR COMPLEX"/>
    <property type="match status" value="1"/>
</dbReference>
<evidence type="ECO:0000256" key="3">
    <source>
        <dbReference type="SAM" id="Phobius"/>
    </source>
</evidence>
<keyword evidence="3" id="KW-1133">Transmembrane helix</keyword>
<dbReference type="Gene3D" id="3.30.1330.60">
    <property type="entry name" value="OmpA-like domain"/>
    <property type="match status" value="1"/>
</dbReference>
<proteinExistence type="predicted"/>
<dbReference type="OrthoDB" id="9805566at2"/>
<dbReference type="Pfam" id="PF00691">
    <property type="entry name" value="OmpA"/>
    <property type="match status" value="1"/>
</dbReference>
<gene>
    <name evidence="5" type="ORF">N782_00470</name>
</gene>
<dbReference type="PROSITE" id="PS51123">
    <property type="entry name" value="OMPA_2"/>
    <property type="match status" value="1"/>
</dbReference>
<organism evidence="5 6">
    <name type="scientific">Pontibacillus yanchengensis Y32</name>
    <dbReference type="NCBI Taxonomy" id="1385514"/>
    <lineage>
        <taxon>Bacteria</taxon>
        <taxon>Bacillati</taxon>
        <taxon>Bacillota</taxon>
        <taxon>Bacilli</taxon>
        <taxon>Bacillales</taxon>
        <taxon>Bacillaceae</taxon>
        <taxon>Pontibacillus</taxon>
    </lineage>
</organism>
<evidence type="ECO:0000313" key="5">
    <source>
        <dbReference type="EMBL" id="KGP74583.1"/>
    </source>
</evidence>
<dbReference type="InterPro" id="IPR050330">
    <property type="entry name" value="Bact_OuterMem_StrucFunc"/>
</dbReference>
<dbReference type="STRING" id="1385514.N782_00470"/>
<dbReference type="InterPro" id="IPR006665">
    <property type="entry name" value="OmpA-like"/>
</dbReference>
<dbReference type="GO" id="GO:0016020">
    <property type="term" value="C:membrane"/>
    <property type="evidence" value="ECO:0007669"/>
    <property type="project" value="UniProtKB-UniRule"/>
</dbReference>
<evidence type="ECO:0000259" key="4">
    <source>
        <dbReference type="PROSITE" id="PS51123"/>
    </source>
</evidence>
<dbReference type="eggNOG" id="COG2885">
    <property type="taxonomic scope" value="Bacteria"/>
</dbReference>
<dbReference type="PANTHER" id="PTHR30329:SF20">
    <property type="entry name" value="EXPORTED PROTEIN"/>
    <property type="match status" value="1"/>
</dbReference>
<evidence type="ECO:0000313" key="6">
    <source>
        <dbReference type="Proteomes" id="UP000030147"/>
    </source>
</evidence>
<evidence type="ECO:0000256" key="2">
    <source>
        <dbReference type="SAM" id="Coils"/>
    </source>
</evidence>
<dbReference type="AlphaFoldDB" id="A0A0A2TJH0"/>
<dbReference type="InterPro" id="IPR036737">
    <property type="entry name" value="OmpA-like_sf"/>
</dbReference>
<evidence type="ECO:0000256" key="1">
    <source>
        <dbReference type="PROSITE-ProRule" id="PRU00473"/>
    </source>
</evidence>
<dbReference type="Proteomes" id="UP000030147">
    <property type="component" value="Unassembled WGS sequence"/>
</dbReference>
<feature type="domain" description="OmpA-like" evidence="4">
    <location>
        <begin position="105"/>
        <end position="236"/>
    </location>
</feature>
<dbReference type="SUPFAM" id="SSF103088">
    <property type="entry name" value="OmpA-like"/>
    <property type="match status" value="1"/>
</dbReference>
<keyword evidence="3" id="KW-0812">Transmembrane</keyword>
<protein>
    <submittedName>
        <fullName evidence="5">Membrane protein</fullName>
    </submittedName>
</protein>
<keyword evidence="1 3" id="KW-0472">Membrane</keyword>
<comment type="caution">
    <text evidence="5">The sequence shown here is derived from an EMBL/GenBank/DDBJ whole genome shotgun (WGS) entry which is preliminary data.</text>
</comment>
<reference evidence="5 6" key="1">
    <citation type="journal article" date="2015" name="Stand. Genomic Sci.">
        <title>High quality draft genome sequence of the moderately halophilic bacterium Pontibacillus yanchengensis Y32(T) and comparison among Pontibacillus genomes.</title>
        <authorList>
            <person name="Huang J."/>
            <person name="Qiao Z.X."/>
            <person name="Tang J.W."/>
            <person name="Wang G."/>
        </authorList>
    </citation>
    <scope>NUCLEOTIDE SEQUENCE [LARGE SCALE GENOMIC DNA]</scope>
    <source>
        <strain evidence="5 6">Y32</strain>
    </source>
</reference>
<name>A0A0A2TJH0_9BACI</name>
<dbReference type="RefSeq" id="WP_036815128.1">
    <property type="nucleotide sequence ID" value="NZ_AVBF01000001.1"/>
</dbReference>
<feature type="coiled-coil region" evidence="2">
    <location>
        <begin position="48"/>
        <end position="82"/>
    </location>
</feature>
<dbReference type="EMBL" id="AVBF01000001">
    <property type="protein sequence ID" value="KGP74583.1"/>
    <property type="molecule type" value="Genomic_DNA"/>
</dbReference>